<dbReference type="Gene3D" id="3.90.1200.10">
    <property type="match status" value="1"/>
</dbReference>
<dbReference type="RefSeq" id="XP_044549155.1">
    <property type="nucleotide sequence ID" value="XM_044693754.1"/>
</dbReference>
<gene>
    <name evidence="2" type="ORF">C9374_004147</name>
</gene>
<keyword evidence="3" id="KW-1185">Reference proteome</keyword>
<evidence type="ECO:0000313" key="3">
    <source>
        <dbReference type="Proteomes" id="UP000816034"/>
    </source>
</evidence>
<dbReference type="SUPFAM" id="SSF56112">
    <property type="entry name" value="Protein kinase-like (PK-like)"/>
    <property type="match status" value="1"/>
</dbReference>
<organism evidence="2 3">
    <name type="scientific">Naegleria lovaniensis</name>
    <name type="common">Amoeba</name>
    <dbReference type="NCBI Taxonomy" id="51637"/>
    <lineage>
        <taxon>Eukaryota</taxon>
        <taxon>Discoba</taxon>
        <taxon>Heterolobosea</taxon>
        <taxon>Tetramitia</taxon>
        <taxon>Eutetramitia</taxon>
        <taxon>Vahlkampfiidae</taxon>
        <taxon>Naegleria</taxon>
    </lineage>
</organism>
<dbReference type="EMBL" id="PYSW02000020">
    <property type="protein sequence ID" value="KAG2383476.1"/>
    <property type="molecule type" value="Genomic_DNA"/>
</dbReference>
<proteinExistence type="predicted"/>
<reference evidence="2 3" key="1">
    <citation type="journal article" date="2018" name="BMC Genomics">
        <title>The genome of Naegleria lovaniensis, the basis for a comparative approach to unravel pathogenicity factors of the human pathogenic amoeba N. fowleri.</title>
        <authorList>
            <person name="Liechti N."/>
            <person name="Schurch N."/>
            <person name="Bruggmann R."/>
            <person name="Wittwer M."/>
        </authorList>
    </citation>
    <scope>NUCLEOTIDE SEQUENCE [LARGE SCALE GENOMIC DNA]</scope>
    <source>
        <strain evidence="2 3">ATCC 30569</strain>
    </source>
</reference>
<dbReference type="Pfam" id="PF01636">
    <property type="entry name" value="APH"/>
    <property type="match status" value="1"/>
</dbReference>
<comment type="caution">
    <text evidence="2">The sequence shown here is derived from an EMBL/GenBank/DDBJ whole genome shotgun (WGS) entry which is preliminary data.</text>
</comment>
<protein>
    <recommendedName>
        <fullName evidence="1">Aminoglycoside phosphotransferase domain-containing protein</fullName>
    </recommendedName>
</protein>
<evidence type="ECO:0000313" key="2">
    <source>
        <dbReference type="EMBL" id="KAG2383476.1"/>
    </source>
</evidence>
<feature type="domain" description="Aminoglycoside phosphotransferase" evidence="1">
    <location>
        <begin position="46"/>
        <end position="123"/>
    </location>
</feature>
<evidence type="ECO:0000259" key="1">
    <source>
        <dbReference type="Pfam" id="PF01636"/>
    </source>
</evidence>
<dbReference type="AlphaFoldDB" id="A0AA88GLY9"/>
<dbReference type="Proteomes" id="UP000816034">
    <property type="component" value="Unassembled WGS sequence"/>
</dbReference>
<dbReference type="InterPro" id="IPR002575">
    <property type="entry name" value="Aminoglycoside_PTrfase"/>
</dbReference>
<name>A0AA88GLY9_NAELO</name>
<accession>A0AA88GLY9</accession>
<dbReference type="InterPro" id="IPR011009">
    <property type="entry name" value="Kinase-like_dom_sf"/>
</dbReference>
<sequence length="215" mass="25409">MRIFQTTIIRKRKLITLIDTTTSLSLLDNLQNILEGNVKDLNIEDLAEKELSLPHSIVHADIHENNVLFTKSQDNQDMISGVVDWDDSQYGPQILDFIKGFIFWCISKIVTPDVDYNEFDLFDDDLIRIYKSTYEHYRGFPISEEEKNLMVPYSHLIICAQVDFFMHALTAEELFVLPNHNLQEWEERNFEPFCALTWFNRICRELVKKIELFLK</sequence>
<dbReference type="GeneID" id="68096602"/>